<dbReference type="AlphaFoldDB" id="A0A938Z8N3"/>
<sequence>MTTDELKELLKSIQKNKCESQVLELKRAEFECPKRLYDTLSSFSNQDTGGTIVFGIYEENDYEEVGVYDPHDIQKKINEQCLQMEPKIRPLLTVLEKDNKFFISAEIPGLDVADRPCFYSGKGRIKGSYTRVGDSDEPMTEYEVYSYEAFRKKYQDDIRVIPRASLSSLDKESLNEYITKLKDGKPHLAKLPDDAIYELMSITRDKEVTLASTLLFSPYPQAYTPQLCILAMSIPGKEKGAIGETGERFIDNERIEGTIPEMLNSAIYFVRRNMKNRTIISSETGKREDKTDYPITAVREAVLNALIHRDYSIHTEGMPITLEMYEDRIEISNPGGLYGRIRVDQLGKVQPDTRNPVIATALETLNVTENRYSGIPTIRQELKNYGLKEPEFIDQRGHFTTVFYKAENSTIPKAEAVSDIEAKIVDFCKIPRSRAEIANYLGLGSQSYVITKYVTPLVNKGLIKLTLPNKPRSSKQQYYSE</sequence>
<dbReference type="Gene3D" id="3.30.565.60">
    <property type="match status" value="1"/>
</dbReference>
<comment type="caution">
    <text evidence="3">The sequence shown here is derived from an EMBL/GenBank/DDBJ whole genome shotgun (WGS) entry which is preliminary data.</text>
</comment>
<dbReference type="EMBL" id="JAFHBD010000012">
    <property type="protein sequence ID" value="MBN2952733.1"/>
    <property type="molecule type" value="Genomic_DNA"/>
</dbReference>
<evidence type="ECO:0000259" key="1">
    <source>
        <dbReference type="Pfam" id="PF04326"/>
    </source>
</evidence>
<dbReference type="PANTHER" id="PTHR30595:SF6">
    <property type="entry name" value="SCHLAFEN ALBA-2 DOMAIN-CONTAINING PROTEIN"/>
    <property type="match status" value="1"/>
</dbReference>
<dbReference type="Pfam" id="PF21247">
    <property type="entry name" value="Fic-like_C"/>
    <property type="match status" value="1"/>
</dbReference>
<accession>A0A938Z8N3</accession>
<dbReference type="InterPro" id="IPR038475">
    <property type="entry name" value="RecG_C_sf"/>
</dbReference>
<evidence type="ECO:0000259" key="2">
    <source>
        <dbReference type="Pfam" id="PF21247"/>
    </source>
</evidence>
<proteinExistence type="predicted"/>
<dbReference type="Gene3D" id="3.30.950.30">
    <property type="entry name" value="Schlafen, AAA domain"/>
    <property type="match status" value="1"/>
</dbReference>
<evidence type="ECO:0000313" key="4">
    <source>
        <dbReference type="Proteomes" id="UP000737612"/>
    </source>
</evidence>
<feature type="domain" description="Schlafen AlbA-2" evidence="1">
    <location>
        <begin position="19"/>
        <end position="140"/>
    </location>
</feature>
<dbReference type="Pfam" id="PF04326">
    <property type="entry name" value="SLFN_AlbA_2"/>
    <property type="match status" value="1"/>
</dbReference>
<gene>
    <name evidence="3" type="ORF">JTJ23_03850</name>
</gene>
<dbReference type="InterPro" id="IPR038461">
    <property type="entry name" value="Schlafen_AlbA_2_dom_sf"/>
</dbReference>
<evidence type="ECO:0000313" key="3">
    <source>
        <dbReference type="EMBL" id="MBN2952733.1"/>
    </source>
</evidence>
<dbReference type="Pfam" id="PF13749">
    <property type="entry name" value="HATPase_c_4"/>
    <property type="match status" value="1"/>
</dbReference>
<protein>
    <submittedName>
        <fullName evidence="3">DNA binding domain-containing protein</fullName>
    </submittedName>
</protein>
<name>A0A938Z8N3_9FIRM</name>
<feature type="domain" description="Filamentation induced by cAMP protein Fic-like C-terminal" evidence="2">
    <location>
        <begin position="432"/>
        <end position="478"/>
    </location>
</feature>
<dbReference type="Proteomes" id="UP000737612">
    <property type="component" value="Unassembled WGS sequence"/>
</dbReference>
<reference evidence="3" key="1">
    <citation type="submission" date="2021-02" db="EMBL/GenBank/DDBJ databases">
        <title>Metagenome-assembled genomes from human diarrheal sample B26.</title>
        <authorList>
            <person name="Ateba T.P."/>
            <person name="Alayande K.A."/>
            <person name="Mwanza M."/>
        </authorList>
    </citation>
    <scope>NUCLEOTIDE SEQUENCE</scope>
    <source>
        <strain evidence="3">06WH</strain>
    </source>
</reference>
<dbReference type="InterPro" id="IPR007421">
    <property type="entry name" value="Schlafen_AlbA_2_dom"/>
</dbReference>
<organism evidence="3 4">
    <name type="scientific">Fusicatenibacter saccharivorans</name>
    <dbReference type="NCBI Taxonomy" id="1150298"/>
    <lineage>
        <taxon>Bacteria</taxon>
        <taxon>Bacillati</taxon>
        <taxon>Bacillota</taxon>
        <taxon>Clostridia</taxon>
        <taxon>Lachnospirales</taxon>
        <taxon>Lachnospiraceae</taxon>
        <taxon>Fusicatenibacter</taxon>
    </lineage>
</organism>
<dbReference type="InterPro" id="IPR049514">
    <property type="entry name" value="Fic-like_C"/>
</dbReference>
<dbReference type="PANTHER" id="PTHR30595">
    <property type="entry name" value="GLPR-RELATED TRANSCRIPTIONAL REPRESSOR"/>
    <property type="match status" value="1"/>
</dbReference>